<keyword evidence="5" id="KW-0819">tRNA processing</keyword>
<evidence type="ECO:0000259" key="11">
    <source>
        <dbReference type="Pfam" id="PF04446"/>
    </source>
</evidence>
<dbReference type="InterPro" id="IPR007537">
    <property type="entry name" value="tRNAHis_GuaTrfase_Thg1"/>
</dbReference>
<organism evidence="13 14">
    <name type="scientific">Archangium minus</name>
    <dbReference type="NCBI Taxonomy" id="83450"/>
    <lineage>
        <taxon>Bacteria</taxon>
        <taxon>Pseudomonadati</taxon>
        <taxon>Myxococcota</taxon>
        <taxon>Myxococcia</taxon>
        <taxon>Myxococcales</taxon>
        <taxon>Cystobacterineae</taxon>
        <taxon>Archangiaceae</taxon>
        <taxon>Archangium</taxon>
    </lineage>
</organism>
<sequence>MNPNDFEARMREGEFFHSLRLLRGAWCVLRVDGRGFSRFTESRYEKPFDVTLHQQMVRTASALVEELRGVYAYTESDEISVLFRPDWSLFDREVEKLVSISAGLASATFTHVAGVPAVFDSRVWMGVGESAVVDYFRWRQADATRCALNGWCYWTLRKEGQSVAQATRALHGKSVGFKNELLFQRGINFNELPLWQRRGTGLSWERYEKEGVDPRNGQKVSAWRQRLRVDESLPMKEEYDAYVLERMRAPAT</sequence>
<dbReference type="InterPro" id="IPR024956">
    <property type="entry name" value="tRNAHis_GuaTrfase_cat"/>
</dbReference>
<evidence type="ECO:0000256" key="7">
    <source>
        <dbReference type="ARBA" id="ARBA00022723"/>
    </source>
</evidence>
<evidence type="ECO:0000256" key="1">
    <source>
        <dbReference type="ARBA" id="ARBA00001946"/>
    </source>
</evidence>
<dbReference type="PANTHER" id="PTHR12729">
    <property type="entry name" value="TRNA(HIS) GUANYLYLTRANSFERASE-RELATED"/>
    <property type="match status" value="1"/>
</dbReference>
<keyword evidence="8" id="KW-0547">Nucleotide-binding</keyword>
<dbReference type="InterPro" id="IPR038469">
    <property type="entry name" value="tRNAHis_GuaTrfase_Thg1_sf"/>
</dbReference>
<protein>
    <recommendedName>
        <fullName evidence="3">tRNA(His) guanylyltransferase</fullName>
        <ecNumber evidence="3">2.7.7.79</ecNumber>
    </recommendedName>
</protein>
<evidence type="ECO:0000256" key="9">
    <source>
        <dbReference type="ARBA" id="ARBA00022842"/>
    </source>
</evidence>
<evidence type="ECO:0000256" key="6">
    <source>
        <dbReference type="ARBA" id="ARBA00022695"/>
    </source>
</evidence>
<comment type="cofactor">
    <cofactor evidence="1">
        <name>Mg(2+)</name>
        <dbReference type="ChEBI" id="CHEBI:18420"/>
    </cofactor>
</comment>
<proteinExistence type="inferred from homology"/>
<evidence type="ECO:0000313" key="13">
    <source>
        <dbReference type="EMBL" id="WNG44622.1"/>
    </source>
</evidence>
<dbReference type="RefSeq" id="WP_395817825.1">
    <property type="nucleotide sequence ID" value="NZ_CP043494.1"/>
</dbReference>
<dbReference type="PANTHER" id="PTHR12729:SF6">
    <property type="entry name" value="TRNA(HIS) GUANYLYLTRANSFERASE-RELATED"/>
    <property type="match status" value="1"/>
</dbReference>
<reference evidence="13 14" key="1">
    <citation type="submission" date="2019-08" db="EMBL/GenBank/DDBJ databases">
        <title>Archangium and Cystobacter genomes.</title>
        <authorList>
            <person name="Chen I.-C.K."/>
            <person name="Wielgoss S."/>
        </authorList>
    </citation>
    <scope>NUCLEOTIDE SEQUENCE [LARGE SCALE GENOMIC DNA]</scope>
    <source>
        <strain evidence="13 14">Cbm 6</strain>
    </source>
</reference>
<dbReference type="Pfam" id="PF04446">
    <property type="entry name" value="Thg1"/>
    <property type="match status" value="1"/>
</dbReference>
<feature type="domain" description="tRNAHis guanylyltransferase catalytic" evidence="11">
    <location>
        <begin position="9"/>
        <end position="113"/>
    </location>
</feature>
<evidence type="ECO:0000256" key="2">
    <source>
        <dbReference type="ARBA" id="ARBA00010113"/>
    </source>
</evidence>
<evidence type="ECO:0000256" key="4">
    <source>
        <dbReference type="ARBA" id="ARBA00022679"/>
    </source>
</evidence>
<evidence type="ECO:0000259" key="12">
    <source>
        <dbReference type="Pfam" id="PF14413"/>
    </source>
</evidence>
<keyword evidence="4" id="KW-0808">Transferase</keyword>
<keyword evidence="6" id="KW-0548">Nucleotidyltransferase</keyword>
<evidence type="ECO:0000256" key="5">
    <source>
        <dbReference type="ARBA" id="ARBA00022694"/>
    </source>
</evidence>
<evidence type="ECO:0000256" key="8">
    <source>
        <dbReference type="ARBA" id="ARBA00022741"/>
    </source>
</evidence>
<accession>A0ABY9WP89</accession>
<dbReference type="EC" id="2.7.7.79" evidence="3"/>
<keyword evidence="14" id="KW-1185">Reference proteome</keyword>
<comment type="similarity">
    <text evidence="2">Belongs to the tRNA(His) guanylyltransferase family.</text>
</comment>
<gene>
    <name evidence="13" type="ORF">F0U60_11385</name>
</gene>
<dbReference type="Gene3D" id="3.30.70.3000">
    <property type="match status" value="1"/>
</dbReference>
<keyword evidence="7" id="KW-0479">Metal-binding</keyword>
<keyword evidence="9" id="KW-0460">Magnesium</keyword>
<feature type="domain" description="Thg1 C-terminal" evidence="12">
    <location>
        <begin position="131"/>
        <end position="221"/>
    </location>
</feature>
<evidence type="ECO:0000256" key="10">
    <source>
        <dbReference type="ARBA" id="ARBA00023134"/>
    </source>
</evidence>
<keyword evidence="10" id="KW-0342">GTP-binding</keyword>
<dbReference type="InterPro" id="IPR025845">
    <property type="entry name" value="Thg1_C_dom"/>
</dbReference>
<dbReference type="Pfam" id="PF14413">
    <property type="entry name" value="Thg1C"/>
    <property type="match status" value="1"/>
</dbReference>
<dbReference type="Proteomes" id="UP001611383">
    <property type="component" value="Chromosome"/>
</dbReference>
<dbReference type="EMBL" id="CP043494">
    <property type="protein sequence ID" value="WNG44622.1"/>
    <property type="molecule type" value="Genomic_DNA"/>
</dbReference>
<evidence type="ECO:0000313" key="14">
    <source>
        <dbReference type="Proteomes" id="UP001611383"/>
    </source>
</evidence>
<evidence type="ECO:0000256" key="3">
    <source>
        <dbReference type="ARBA" id="ARBA00012511"/>
    </source>
</evidence>
<name>A0ABY9WP89_9BACT</name>